<keyword evidence="3" id="KW-0547">Nucleotide-binding</keyword>
<evidence type="ECO:0000256" key="4">
    <source>
        <dbReference type="ARBA" id="ARBA00022806"/>
    </source>
</evidence>
<dbReference type="GO" id="GO:0016887">
    <property type="term" value="F:ATP hydrolysis activity"/>
    <property type="evidence" value="ECO:0007669"/>
    <property type="project" value="RHEA"/>
</dbReference>
<feature type="compositionally biased region" description="Polar residues" evidence="7">
    <location>
        <begin position="889"/>
        <end position="906"/>
    </location>
</feature>
<dbReference type="SUPFAM" id="SSF52540">
    <property type="entry name" value="P-loop containing nucleoside triphosphate hydrolases"/>
    <property type="match status" value="2"/>
</dbReference>
<dbReference type="PANTHER" id="PTHR18934:SF213">
    <property type="entry name" value="3'-5' RNA HELICASE YTHDC2"/>
    <property type="match status" value="1"/>
</dbReference>
<evidence type="ECO:0000313" key="10">
    <source>
        <dbReference type="Proteomes" id="UP000075243"/>
    </source>
</evidence>
<dbReference type="InterPro" id="IPR011709">
    <property type="entry name" value="DEAD-box_helicase_OB_fold"/>
</dbReference>
<reference evidence="9 10" key="1">
    <citation type="journal article" date="2012" name="Nat. Biotechnol.">
        <title>Draft genome sequence of pigeonpea (Cajanus cajan), an orphan legume crop of resource-poor farmers.</title>
        <authorList>
            <person name="Varshney R.K."/>
            <person name="Chen W."/>
            <person name="Li Y."/>
            <person name="Bharti A.K."/>
            <person name="Saxena R.K."/>
            <person name="Schlueter J.A."/>
            <person name="Donoghue M.T."/>
            <person name="Azam S."/>
            <person name="Fan G."/>
            <person name="Whaley A.M."/>
            <person name="Farmer A.D."/>
            <person name="Sheridan J."/>
            <person name="Iwata A."/>
            <person name="Tuteja R."/>
            <person name="Penmetsa R.V."/>
            <person name="Wu W."/>
            <person name="Upadhyaya H.D."/>
            <person name="Yang S.P."/>
            <person name="Shah T."/>
            <person name="Saxena K.B."/>
            <person name="Michael T."/>
            <person name="McCombie W.R."/>
            <person name="Yang B."/>
            <person name="Zhang G."/>
            <person name="Yang H."/>
            <person name="Wang J."/>
            <person name="Spillane C."/>
            <person name="Cook D.R."/>
            <person name="May G.D."/>
            <person name="Xu X."/>
            <person name="Jackson S.A."/>
        </authorList>
    </citation>
    <scope>NUCLEOTIDE SEQUENCE [LARGE SCALE GENOMIC DNA]</scope>
    <source>
        <strain evidence="10">cv. Asha</strain>
    </source>
</reference>
<feature type="region of interest" description="Disordered" evidence="7">
    <location>
        <begin position="873"/>
        <end position="937"/>
    </location>
</feature>
<accession>A0A151SIS1</accession>
<name>A0A151SIS1_CAJCA</name>
<comment type="catalytic activity">
    <reaction evidence="6">
        <text>ATP + H2O = ADP + phosphate + H(+)</text>
        <dbReference type="Rhea" id="RHEA:13065"/>
        <dbReference type="ChEBI" id="CHEBI:15377"/>
        <dbReference type="ChEBI" id="CHEBI:15378"/>
        <dbReference type="ChEBI" id="CHEBI:30616"/>
        <dbReference type="ChEBI" id="CHEBI:43474"/>
        <dbReference type="ChEBI" id="CHEBI:456216"/>
        <dbReference type="EC" id="3.6.4.13"/>
    </reaction>
</comment>
<organism evidence="9 10">
    <name type="scientific">Cajanus cajan</name>
    <name type="common">Pigeon pea</name>
    <name type="synonym">Cajanus indicus</name>
    <dbReference type="NCBI Taxonomy" id="3821"/>
    <lineage>
        <taxon>Eukaryota</taxon>
        <taxon>Viridiplantae</taxon>
        <taxon>Streptophyta</taxon>
        <taxon>Embryophyta</taxon>
        <taxon>Tracheophyta</taxon>
        <taxon>Spermatophyta</taxon>
        <taxon>Magnoliopsida</taxon>
        <taxon>eudicotyledons</taxon>
        <taxon>Gunneridae</taxon>
        <taxon>Pentapetalae</taxon>
        <taxon>rosids</taxon>
        <taxon>fabids</taxon>
        <taxon>Fabales</taxon>
        <taxon>Fabaceae</taxon>
        <taxon>Papilionoideae</taxon>
        <taxon>50 kb inversion clade</taxon>
        <taxon>NPAAA clade</taxon>
        <taxon>indigoferoid/millettioid clade</taxon>
        <taxon>Phaseoleae</taxon>
        <taxon>Cajanus</taxon>
    </lineage>
</organism>
<dbReference type="Proteomes" id="UP000075243">
    <property type="component" value="Chromosome 11"/>
</dbReference>
<dbReference type="InterPro" id="IPR027417">
    <property type="entry name" value="P-loop_NTPase"/>
</dbReference>
<keyword evidence="9" id="KW-0378">Hydrolase</keyword>
<keyword evidence="10" id="KW-1185">Reference proteome</keyword>
<dbReference type="Gene3D" id="1.20.120.1080">
    <property type="match status" value="1"/>
</dbReference>
<dbReference type="Gene3D" id="1.25.40.20">
    <property type="entry name" value="Ankyrin repeat-containing domain"/>
    <property type="match status" value="1"/>
</dbReference>
<dbReference type="SMART" id="SM00847">
    <property type="entry name" value="HA2"/>
    <property type="match status" value="1"/>
</dbReference>
<evidence type="ECO:0000256" key="7">
    <source>
        <dbReference type="SAM" id="MobiDB-lite"/>
    </source>
</evidence>
<dbReference type="Pfam" id="PF07717">
    <property type="entry name" value="OB_NTP_bind"/>
    <property type="match status" value="1"/>
</dbReference>
<dbReference type="Pfam" id="PF04408">
    <property type="entry name" value="WHD_HA2"/>
    <property type="match status" value="1"/>
</dbReference>
<proteinExistence type="predicted"/>
<gene>
    <name evidence="9" type="ORF">KK1_000896</name>
</gene>
<dbReference type="GO" id="GO:0005886">
    <property type="term" value="C:plasma membrane"/>
    <property type="evidence" value="ECO:0007669"/>
    <property type="project" value="UniProtKB-SubCell"/>
</dbReference>
<evidence type="ECO:0000313" key="9">
    <source>
        <dbReference type="EMBL" id="KYP54700.1"/>
    </source>
</evidence>
<evidence type="ECO:0000256" key="1">
    <source>
        <dbReference type="ARBA" id="ARBA00004202"/>
    </source>
</evidence>
<keyword evidence="9" id="KW-0808">Transferase</keyword>
<dbReference type="PROSITE" id="PS51192">
    <property type="entry name" value="HELICASE_ATP_BIND_1"/>
    <property type="match status" value="1"/>
</dbReference>
<dbReference type="GO" id="GO:0005524">
    <property type="term" value="F:ATP binding"/>
    <property type="evidence" value="ECO:0007669"/>
    <property type="project" value="UniProtKB-KW"/>
</dbReference>
<sequence length="937" mass="103045">MWHKGEVCKIVCTQPQCISAASVSERISSERGETVGNTVGYKLWFEKRGGRQSSIVLCTTGVLLKVLVSTGSHFLKTQSVKDDISSISHIIMDEINERDRYSDLMLAILRELLPSNPHLHLILMSASVDAARFSQYFGACPIIHVPGLTYPVKTHYLEDVLSIVKSRAYSYHDKYQELNQAEKMSLDEAIDFAWSNDEWSSLLKLLYIKATPKVFDYQHSLTGLNPLMVFAGKGKVDDMCMLLYLGANCHLRAKDGTTALEIAEKENQQVAVELLKKHMDNDFSNKEGKNFIDKYLAIADPKVVNVVLIEQLIKIICVDSKDGDIIVYLPGLDEIIKTRERLLSSRFFNRRSRFCVISLHSKVLDTDLKSFYMPLPHGCRKIVLSTNIAESAVTLDDIVLMDQIHKPNPKYHLLPSLEPTFVSQALKSSAWCDAMSTTRKVKIREGTKSVKLLDPSCKIEGFLNRTLDPPGFKSIQNGVRVLKEIGALSVDEQITKLGEKLGSLPVHPSTSKMILFAILMNCLDPALTLACASECTDLFFHPILPDEKKRAAAARSELASLYGGCGDQLAIIAAFDCWHVAKKMGLESRFCSQYFVSYKSLKRLATMRDKLIEELYRHGLIHGLVSSYRSNAHDLGILQAVLVAGMYPMVGKLFSPHRSGNKFFVQTKSGDTASLNSHSVNSLLSCQKIFDCSLVAYDEITSSDRGMCISNCTVVGLLPLFLLSKDIAVAPAKDCTEGDEFMSSPDNIVRVTIDGWLNFESTAIDTSLMIYLREQLSAAISYKVTHSTDDVLPPVLRTAVDALACILSCHGLSGIPQTSDFVNTLTTTTNATNPSNQTNQNAPMGLACSTPTKQTDKTPEGFCTALKNLNDVPSSGSSLSTSYGAKNPSDPTCQNTATSAACSVQSADEKDDVTMTDSSPSKDPNPEMRGDASKGMG</sequence>
<dbReference type="CDD" id="cd17917">
    <property type="entry name" value="DEXHc_RHA-like"/>
    <property type="match status" value="1"/>
</dbReference>
<dbReference type="OMA" id="CASECTD"/>
<dbReference type="InterPro" id="IPR014001">
    <property type="entry name" value="Helicase_ATP-bd"/>
</dbReference>
<dbReference type="PANTHER" id="PTHR18934">
    <property type="entry name" value="ATP-DEPENDENT RNA HELICASE"/>
    <property type="match status" value="1"/>
</dbReference>
<keyword evidence="4 9" id="KW-0347">Helicase</keyword>
<dbReference type="InterPro" id="IPR048333">
    <property type="entry name" value="HA2_WH"/>
</dbReference>
<dbReference type="EMBL" id="CM003613">
    <property type="protein sequence ID" value="KYP54700.1"/>
    <property type="molecule type" value="Genomic_DNA"/>
</dbReference>
<protein>
    <recommendedName>
        <fullName evidence="2">RNA helicase</fullName>
        <ecNumber evidence="2">3.6.4.13</ecNumber>
    </recommendedName>
</protein>
<dbReference type="Gramene" id="C.cajan_00872.t">
    <property type="protein sequence ID" value="C.cajan_00872.t"/>
    <property type="gene ID" value="C.cajan_00872"/>
</dbReference>
<dbReference type="InterPro" id="IPR036770">
    <property type="entry name" value="Ankyrin_rpt-contain_sf"/>
</dbReference>
<feature type="domain" description="Helicase ATP-binding" evidence="8">
    <location>
        <begin position="1"/>
        <end position="146"/>
    </location>
</feature>
<evidence type="ECO:0000256" key="3">
    <source>
        <dbReference type="ARBA" id="ARBA00022741"/>
    </source>
</evidence>
<evidence type="ECO:0000256" key="6">
    <source>
        <dbReference type="ARBA" id="ARBA00047984"/>
    </source>
</evidence>
<dbReference type="SUPFAM" id="SSF48403">
    <property type="entry name" value="Ankyrin repeat"/>
    <property type="match status" value="1"/>
</dbReference>
<dbReference type="GO" id="GO:0003724">
    <property type="term" value="F:RNA helicase activity"/>
    <property type="evidence" value="ECO:0007669"/>
    <property type="project" value="UniProtKB-EC"/>
</dbReference>
<keyword evidence="5" id="KW-0067">ATP-binding</keyword>
<evidence type="ECO:0000256" key="5">
    <source>
        <dbReference type="ARBA" id="ARBA00022840"/>
    </source>
</evidence>
<dbReference type="EC" id="3.6.4.13" evidence="2"/>
<comment type="subcellular location">
    <subcellularLocation>
        <location evidence="1">Cell membrane</location>
        <topology evidence="1">Peripheral membrane protein</topology>
    </subcellularLocation>
</comment>
<dbReference type="Gene3D" id="3.40.50.300">
    <property type="entry name" value="P-loop containing nucleotide triphosphate hydrolases"/>
    <property type="match status" value="2"/>
</dbReference>
<dbReference type="GO" id="GO:0003723">
    <property type="term" value="F:RNA binding"/>
    <property type="evidence" value="ECO:0007669"/>
    <property type="project" value="TreeGrafter"/>
</dbReference>
<evidence type="ECO:0000256" key="2">
    <source>
        <dbReference type="ARBA" id="ARBA00012552"/>
    </source>
</evidence>
<dbReference type="Pfam" id="PF21010">
    <property type="entry name" value="HA2_C"/>
    <property type="match status" value="1"/>
</dbReference>
<dbReference type="GO" id="GO:0016779">
    <property type="term" value="F:nucleotidyltransferase activity"/>
    <property type="evidence" value="ECO:0007669"/>
    <property type="project" value="UniProtKB-KW"/>
</dbReference>
<dbReference type="AlphaFoldDB" id="A0A151SIS1"/>
<evidence type="ECO:0000259" key="8">
    <source>
        <dbReference type="PROSITE" id="PS51192"/>
    </source>
</evidence>
<feature type="compositionally biased region" description="Basic and acidic residues" evidence="7">
    <location>
        <begin position="924"/>
        <end position="937"/>
    </location>
</feature>
<dbReference type="InterPro" id="IPR007502">
    <property type="entry name" value="Helicase-assoc_dom"/>
</dbReference>
<dbReference type="STRING" id="3821.A0A151SIS1"/>
<keyword evidence="9" id="KW-0548">Nucleotidyltransferase</keyword>